<sequence>MDEKINKSRIHFKSKTEIFNDQQKQLQPQPPSQQPSQTTLISYEIHMNRKATPWPTKTRQMVRKTNRSPLDGTLTAIRPPMLNRDHDHIPRMCDRFERIIQTNCTKFIQNIQCWTNEYQRHNLADMEKLSENFRAISEKIDRIKNRKG</sequence>
<reference evidence="2" key="1">
    <citation type="submission" date="2020-06" db="EMBL/GenBank/DDBJ databases">
        <authorList>
            <person name="Ji K."/>
            <person name="Li J."/>
        </authorList>
    </citation>
    <scope>NUCLEOTIDE SEQUENCE</scope>
    <source>
        <strain evidence="2">JKM2019</strain>
        <tissue evidence="2">Whole body</tissue>
    </source>
</reference>
<feature type="region of interest" description="Disordered" evidence="1">
    <location>
        <begin position="1"/>
        <end position="37"/>
    </location>
</feature>
<evidence type="ECO:0000313" key="2">
    <source>
        <dbReference type="EMBL" id="KAH7639754.1"/>
    </source>
</evidence>
<dbReference type="Proteomes" id="UP000828236">
    <property type="component" value="Unassembled WGS sequence"/>
</dbReference>
<dbReference type="EMBL" id="SDOV01000007">
    <property type="protein sequence ID" value="KAH7639754.1"/>
    <property type="molecule type" value="Genomic_DNA"/>
</dbReference>
<name>A0A9D4NX91_DERFA</name>
<evidence type="ECO:0000256" key="1">
    <source>
        <dbReference type="SAM" id="MobiDB-lite"/>
    </source>
</evidence>
<comment type="caution">
    <text evidence="2">The sequence shown here is derived from an EMBL/GenBank/DDBJ whole genome shotgun (WGS) entry which is preliminary data.</text>
</comment>
<gene>
    <name evidence="2" type="ORF">HUG17_3787</name>
</gene>
<organism evidence="2">
    <name type="scientific">Dermatophagoides farinae</name>
    <name type="common">American house dust mite</name>
    <dbReference type="NCBI Taxonomy" id="6954"/>
    <lineage>
        <taxon>Eukaryota</taxon>
        <taxon>Metazoa</taxon>
        <taxon>Ecdysozoa</taxon>
        <taxon>Arthropoda</taxon>
        <taxon>Chelicerata</taxon>
        <taxon>Arachnida</taxon>
        <taxon>Acari</taxon>
        <taxon>Acariformes</taxon>
        <taxon>Sarcoptiformes</taxon>
        <taxon>Astigmata</taxon>
        <taxon>Psoroptidia</taxon>
        <taxon>Analgoidea</taxon>
        <taxon>Pyroglyphidae</taxon>
        <taxon>Dermatophagoidinae</taxon>
        <taxon>Dermatophagoides</taxon>
    </lineage>
</organism>
<accession>A0A9D4NX91</accession>
<proteinExistence type="predicted"/>
<protein>
    <submittedName>
        <fullName evidence="2">Uncharacterized protein</fullName>
    </submittedName>
</protein>
<dbReference type="AlphaFoldDB" id="A0A9D4NX91"/>
<reference evidence="2" key="2">
    <citation type="journal article" date="2021" name="World Allergy Organ. J.">
        <title>Chromosome-level assembly of Dermatophagoides farinae genome and transcriptome reveals two novel allergens Der f 37 and Der f 39.</title>
        <authorList>
            <person name="Chen J."/>
            <person name="Cai Z."/>
            <person name="Fan D."/>
            <person name="Hu J."/>
            <person name="Hou Y."/>
            <person name="He Y."/>
            <person name="Zhang Z."/>
            <person name="Zhao Z."/>
            <person name="Gao P."/>
            <person name="Hu W."/>
            <person name="Sun J."/>
            <person name="Li J."/>
            <person name="Ji K."/>
        </authorList>
    </citation>
    <scope>NUCLEOTIDE SEQUENCE</scope>
    <source>
        <strain evidence="2">JKM2019</strain>
    </source>
</reference>